<name>A0A9Q8SW61_9PEZI</name>
<accession>A0A9Q8SW61</accession>
<dbReference type="EMBL" id="CP019477">
    <property type="protein sequence ID" value="UQC84634.1"/>
    <property type="molecule type" value="Genomic_DNA"/>
</dbReference>
<protein>
    <submittedName>
        <fullName evidence="1">Uncharacterized protein</fullName>
    </submittedName>
</protein>
<dbReference type="AlphaFoldDB" id="A0A9Q8SW61"/>
<dbReference type="Proteomes" id="UP000830671">
    <property type="component" value="Chromosome 5"/>
</dbReference>
<evidence type="ECO:0000313" key="2">
    <source>
        <dbReference type="Proteomes" id="UP000830671"/>
    </source>
</evidence>
<dbReference type="GeneID" id="73344117"/>
<keyword evidence="2" id="KW-1185">Reference proteome</keyword>
<evidence type="ECO:0000313" key="1">
    <source>
        <dbReference type="EMBL" id="UQC84634.1"/>
    </source>
</evidence>
<gene>
    <name evidence="1" type="ORF">CLUP02_10131</name>
</gene>
<reference evidence="1" key="1">
    <citation type="journal article" date="2021" name="Mol. Plant Microbe Interact.">
        <title>Complete Genome Sequence of the Plant-Pathogenic Fungus Colletotrichum lupini.</title>
        <authorList>
            <person name="Baroncelli R."/>
            <person name="Pensec F."/>
            <person name="Da Lio D."/>
            <person name="Boufleur T."/>
            <person name="Vicente I."/>
            <person name="Sarrocco S."/>
            <person name="Picot A."/>
            <person name="Baraldi E."/>
            <person name="Sukno S."/>
            <person name="Thon M."/>
            <person name="Le Floch G."/>
        </authorList>
    </citation>
    <scope>NUCLEOTIDE SEQUENCE</scope>
    <source>
        <strain evidence="1">IMI 504893</strain>
    </source>
</reference>
<sequence>MRFQIELKEGAILVTQNLIKPANDVVEFWSKIKVHPAKAGTLSYRGNKEDACLISPKSCNGVDNWRSSAQLFGVDRRWLRALVRMERWSQLSLIHPLSWLSQEARFQRQGVANLTQVEILHGRGRCFSRDEWENPERRHQGDKVEALGWIVLDTWNSVMTGSISSEKCPSLAMQASAVWRAFGRKADRVCKPLHQIGHTGLNMLSSCLSPDQVDPLRLTNHPTKLEIPETAMCQNNDRAFTLVSTVSDLIMLPDNPTIGRQVRQAFDDSQLPCDIRATILTHGPDGEA</sequence>
<organism evidence="1 2">
    <name type="scientific">Colletotrichum lupini</name>
    <dbReference type="NCBI Taxonomy" id="145971"/>
    <lineage>
        <taxon>Eukaryota</taxon>
        <taxon>Fungi</taxon>
        <taxon>Dikarya</taxon>
        <taxon>Ascomycota</taxon>
        <taxon>Pezizomycotina</taxon>
        <taxon>Sordariomycetes</taxon>
        <taxon>Hypocreomycetidae</taxon>
        <taxon>Glomerellales</taxon>
        <taxon>Glomerellaceae</taxon>
        <taxon>Colletotrichum</taxon>
        <taxon>Colletotrichum acutatum species complex</taxon>
    </lineage>
</organism>
<dbReference type="RefSeq" id="XP_049146251.1">
    <property type="nucleotide sequence ID" value="XM_049289107.1"/>
</dbReference>
<dbReference type="KEGG" id="clup:CLUP02_10131"/>
<proteinExistence type="predicted"/>